<feature type="compositionally biased region" description="Polar residues" evidence="1">
    <location>
        <begin position="1066"/>
        <end position="1082"/>
    </location>
</feature>
<comment type="caution">
    <text evidence="2">The sequence shown here is derived from an EMBL/GenBank/DDBJ whole genome shotgun (WGS) entry which is preliminary data.</text>
</comment>
<protein>
    <submittedName>
        <fullName evidence="2">Uncharacterized protein</fullName>
    </submittedName>
</protein>
<sequence>MNLFWMIVPSPHDLSESAGRLSSKSDLQKPAGVVYLLPVTIRGKIGLKDSRIGLNGLISAPWTSLLSSHDLSQLATLDLQRQMDGENAGDAAVPRSVDDLAELFSVADLILPGGYENEQHVKRSTLPHGGLVAGSKQHTASNVINAVQELSNFQRSFSTGGLPLSSLSLENSRTQAKQLSSLAFGNDSRFDHQKTHHERPSLPGSPKFSVEFGQFIQEDDHQPMQVNNEDEFSKDVDTELSRRPAVLPSVPLVLYPCPQLRVCCESVTRDADDSIRKIVINTLFFLTACDGLEAILTQLRGCLEVSEPPDAEGVRVNKQETSIYLRECLSFIDTLIDNVLVLTPREFNKNIFFDAWRFIGERLKSAPAAESDFMKVFLRSHPISLAHETSHHSDPPKKFQVVQVPSHSNLQVLALPHTPIFADHPKFHLTSDRTLKHAHTIMNPQPGYPSMNPQHGHTSMNPHHDSTNAGFEFHSVGGNINNIGTNINFDPYGTAHRAPDTLINNNTSNNLSPPYYNNSTCNRILGTDNSFPSNHPNGTNQNSGFDSHVAPNACGIESDMSTQWTVLPFGNGIGTIHNTNTNYSQPNNINVIPLPSILSTLHAPHKNSSAPHPSSQPAPKKPAPHKKKPRKKTNRSFLETDTPSGEPPNIANPGRHANTPGNGPSHAHNNPSRPTHGTNDPNGASNAADDPPPSTRETINRFMANAGPGQAATEAAQRVENQDTSSWTLDQLRARANSQSKKKMTHKDEAFFFKFYDTQQRALANAAYERRVSVGMVENLLGRKQVQRSTSSWNNFTAQNGALFKGKGRGVQNSGAMSQLKVMWDAMSPDKQLSYKKTNLPAVEEEEGKTEGNLVDKPAHLVALRAHSTSLRIAESRVNKWMEDWQKKAVHIAATNHCEIVMFAVSNHLTSYNFQLAKATPGAADFVAQIYAADGLKNYQSRLQSYVTGAQLNRVSAAISKKSKKKASSCVNEARERLAELVSNDTGGRKTTWTWQGCNEALGKLGFKVVFYPGATSQPAWIKSLSNRLTGSQATLIVDDIKAGFLRVIKDKEALLGHSCSLAGTSNTGESISGRLSDNNETAAPAPGPSTTLLATTKRKQAQPRTKKKVPPKRKHCHSRRSPSSSEPDLAQGSTDESEGDVEITPPPKKRCRLIIPRSQSGEDNDEDPHEMTRQQGAPLFTGTSDSGEHQDDHPSPEAENTDEQGTMRITGSM</sequence>
<organism evidence="2 3">
    <name type="scientific">Puccinia coronata f. sp. avenae</name>
    <dbReference type="NCBI Taxonomy" id="200324"/>
    <lineage>
        <taxon>Eukaryota</taxon>
        <taxon>Fungi</taxon>
        <taxon>Dikarya</taxon>
        <taxon>Basidiomycota</taxon>
        <taxon>Pucciniomycotina</taxon>
        <taxon>Pucciniomycetes</taxon>
        <taxon>Pucciniales</taxon>
        <taxon>Pucciniaceae</taxon>
        <taxon>Puccinia</taxon>
    </lineage>
</organism>
<dbReference type="Proteomes" id="UP000235392">
    <property type="component" value="Unassembled WGS sequence"/>
</dbReference>
<feature type="compositionally biased region" description="Polar residues" evidence="1">
    <location>
        <begin position="659"/>
        <end position="685"/>
    </location>
</feature>
<dbReference type="AlphaFoldDB" id="A0A2N5VNV9"/>
<gene>
    <name evidence="2" type="ORF">PCASD_00605</name>
</gene>
<feature type="region of interest" description="Disordered" evidence="1">
    <location>
        <begin position="709"/>
        <end position="728"/>
    </location>
</feature>
<feature type="compositionally biased region" description="Polar residues" evidence="1">
    <location>
        <begin position="1204"/>
        <end position="1214"/>
    </location>
</feature>
<reference evidence="2 3" key="1">
    <citation type="submission" date="2017-11" db="EMBL/GenBank/DDBJ databases">
        <title>De novo assembly and phasing of dikaryotic genomes from two isolates of Puccinia coronata f. sp. avenae, the causal agent of oat crown rust.</title>
        <authorList>
            <person name="Miller M.E."/>
            <person name="Zhang Y."/>
            <person name="Omidvar V."/>
            <person name="Sperschneider J."/>
            <person name="Schwessinger B."/>
            <person name="Raley C."/>
            <person name="Palmer J.M."/>
            <person name="Garnica D."/>
            <person name="Upadhyaya N."/>
            <person name="Rathjen J."/>
            <person name="Taylor J.M."/>
            <person name="Park R.F."/>
            <person name="Dodds P.N."/>
            <person name="Hirsch C.D."/>
            <person name="Kianian S.F."/>
            <person name="Figueroa M."/>
        </authorList>
    </citation>
    <scope>NUCLEOTIDE SEQUENCE [LARGE SCALE GENOMIC DNA]</scope>
    <source>
        <strain evidence="2">12SD80</strain>
    </source>
</reference>
<feature type="region of interest" description="Disordered" evidence="1">
    <location>
        <begin position="601"/>
        <end position="698"/>
    </location>
</feature>
<dbReference type="EMBL" id="PGCI01000004">
    <property type="protein sequence ID" value="PLW51683.1"/>
    <property type="molecule type" value="Genomic_DNA"/>
</dbReference>
<feature type="region of interest" description="Disordered" evidence="1">
    <location>
        <begin position="1066"/>
        <end position="1214"/>
    </location>
</feature>
<evidence type="ECO:0000256" key="1">
    <source>
        <dbReference type="SAM" id="MobiDB-lite"/>
    </source>
</evidence>
<proteinExistence type="predicted"/>
<name>A0A2N5VNV9_9BASI</name>
<evidence type="ECO:0000313" key="2">
    <source>
        <dbReference type="EMBL" id="PLW51683.1"/>
    </source>
</evidence>
<feature type="compositionally biased region" description="Basic residues" evidence="1">
    <location>
        <begin position="622"/>
        <end position="634"/>
    </location>
</feature>
<accession>A0A2N5VNV9</accession>
<feature type="compositionally biased region" description="Basic and acidic residues" evidence="1">
    <location>
        <begin position="1187"/>
        <end position="1197"/>
    </location>
</feature>
<feature type="compositionally biased region" description="Polar residues" evidence="1">
    <location>
        <begin position="1122"/>
        <end position="1135"/>
    </location>
</feature>
<evidence type="ECO:0000313" key="3">
    <source>
        <dbReference type="Proteomes" id="UP000235392"/>
    </source>
</evidence>
<feature type="compositionally biased region" description="Basic residues" evidence="1">
    <location>
        <begin position="1097"/>
        <end position="1121"/>
    </location>
</feature>